<dbReference type="Gene3D" id="2.30.30.30">
    <property type="match status" value="1"/>
</dbReference>
<dbReference type="AlphaFoldDB" id="A0A7X0LKS6"/>
<feature type="region of interest" description="Disordered" evidence="8">
    <location>
        <begin position="1"/>
        <end position="29"/>
    </location>
</feature>
<dbReference type="Gene3D" id="3.30.70.940">
    <property type="entry name" value="NusG, N-terminal domain"/>
    <property type="match status" value="1"/>
</dbReference>
<feature type="compositionally biased region" description="Low complexity" evidence="8">
    <location>
        <begin position="15"/>
        <end position="26"/>
    </location>
</feature>
<organism evidence="11 12">
    <name type="scientific">Algisphaera agarilytica</name>
    <dbReference type="NCBI Taxonomy" id="1385975"/>
    <lineage>
        <taxon>Bacteria</taxon>
        <taxon>Pseudomonadati</taxon>
        <taxon>Planctomycetota</taxon>
        <taxon>Phycisphaerae</taxon>
        <taxon>Phycisphaerales</taxon>
        <taxon>Phycisphaeraceae</taxon>
        <taxon>Algisphaera</taxon>
    </lineage>
</organism>
<dbReference type="Proteomes" id="UP000541810">
    <property type="component" value="Unassembled WGS sequence"/>
</dbReference>
<gene>
    <name evidence="5" type="primary">nusG</name>
    <name evidence="11" type="ORF">HNQ40_002053</name>
</gene>
<dbReference type="SUPFAM" id="SSF82679">
    <property type="entry name" value="N-utilization substance G protein NusG, N-terminal domain"/>
    <property type="match status" value="1"/>
</dbReference>
<keyword evidence="1 5" id="KW-0806">Transcription termination</keyword>
<feature type="domain" description="NusG-like N-terminal" evidence="9">
    <location>
        <begin position="42"/>
        <end position="163"/>
    </location>
</feature>
<dbReference type="CDD" id="cd06091">
    <property type="entry name" value="KOW_NusG"/>
    <property type="match status" value="1"/>
</dbReference>
<keyword evidence="2 5" id="KW-0889">Transcription antitermination</keyword>
<dbReference type="InterPro" id="IPR043425">
    <property type="entry name" value="NusG-like"/>
</dbReference>
<dbReference type="InterPro" id="IPR015869">
    <property type="entry name" value="Transcrpt_antiterm_NusG_bac_CS"/>
</dbReference>
<dbReference type="InterPro" id="IPR036735">
    <property type="entry name" value="NGN_dom_sf"/>
</dbReference>
<keyword evidence="12" id="KW-1185">Reference proteome</keyword>
<comment type="caution">
    <text evidence="11">The sequence shown here is derived from an EMBL/GenBank/DDBJ whole genome shotgun (WGS) entry which is preliminary data.</text>
</comment>
<dbReference type="EMBL" id="JACHGY010000001">
    <property type="protein sequence ID" value="MBB6430247.1"/>
    <property type="molecule type" value="Genomic_DNA"/>
</dbReference>
<dbReference type="GO" id="GO:0006354">
    <property type="term" value="P:DNA-templated transcription elongation"/>
    <property type="evidence" value="ECO:0007669"/>
    <property type="project" value="UniProtKB-UniRule"/>
</dbReference>
<evidence type="ECO:0000256" key="8">
    <source>
        <dbReference type="SAM" id="MobiDB-lite"/>
    </source>
</evidence>
<evidence type="ECO:0000256" key="4">
    <source>
        <dbReference type="ARBA" id="ARBA00023163"/>
    </source>
</evidence>
<evidence type="ECO:0000256" key="1">
    <source>
        <dbReference type="ARBA" id="ARBA00022472"/>
    </source>
</evidence>
<dbReference type="SMART" id="SM00739">
    <property type="entry name" value="KOW"/>
    <property type="match status" value="1"/>
</dbReference>
<protein>
    <recommendedName>
        <fullName evidence="5 6">Transcription termination/antitermination protein NusG</fullName>
    </recommendedName>
</protein>
<dbReference type="PANTHER" id="PTHR30265">
    <property type="entry name" value="RHO-INTERACTING TRANSCRIPTION TERMINATION FACTOR NUSG"/>
    <property type="match status" value="1"/>
</dbReference>
<evidence type="ECO:0000256" key="5">
    <source>
        <dbReference type="HAMAP-Rule" id="MF_00948"/>
    </source>
</evidence>
<dbReference type="InterPro" id="IPR005824">
    <property type="entry name" value="KOW"/>
</dbReference>
<reference evidence="11 12" key="1">
    <citation type="submission" date="2020-08" db="EMBL/GenBank/DDBJ databases">
        <title>Genomic Encyclopedia of Type Strains, Phase IV (KMG-IV): sequencing the most valuable type-strain genomes for metagenomic binning, comparative biology and taxonomic classification.</title>
        <authorList>
            <person name="Goeker M."/>
        </authorList>
    </citation>
    <scope>NUCLEOTIDE SEQUENCE [LARGE SCALE GENOMIC DNA]</scope>
    <source>
        <strain evidence="11 12">DSM 103725</strain>
    </source>
</reference>
<dbReference type="GO" id="GO:0006353">
    <property type="term" value="P:DNA-templated transcription termination"/>
    <property type="evidence" value="ECO:0007669"/>
    <property type="project" value="UniProtKB-UniRule"/>
</dbReference>
<dbReference type="Pfam" id="PF02357">
    <property type="entry name" value="NusG"/>
    <property type="match status" value="1"/>
</dbReference>
<evidence type="ECO:0000313" key="12">
    <source>
        <dbReference type="Proteomes" id="UP000541810"/>
    </source>
</evidence>
<comment type="function">
    <text evidence="5 7">Participates in transcription elongation, termination and antitermination.</text>
</comment>
<dbReference type="InterPro" id="IPR006645">
    <property type="entry name" value="NGN-like_dom"/>
</dbReference>
<name>A0A7X0LKS6_9BACT</name>
<evidence type="ECO:0000313" key="11">
    <source>
        <dbReference type="EMBL" id="MBB6430247.1"/>
    </source>
</evidence>
<evidence type="ECO:0000256" key="2">
    <source>
        <dbReference type="ARBA" id="ARBA00022814"/>
    </source>
</evidence>
<evidence type="ECO:0000256" key="7">
    <source>
        <dbReference type="RuleBase" id="RU000538"/>
    </source>
</evidence>
<accession>A0A7X0LKS6</accession>
<dbReference type="RefSeq" id="WP_184677777.1">
    <property type="nucleotide sequence ID" value="NZ_JACHGY010000001.1"/>
</dbReference>
<dbReference type="PANTHER" id="PTHR30265:SF2">
    <property type="entry name" value="TRANSCRIPTION TERMINATION_ANTITERMINATION PROTEIN NUSG"/>
    <property type="match status" value="1"/>
</dbReference>
<keyword evidence="4 5" id="KW-0804">Transcription</keyword>
<dbReference type="GO" id="GO:0032784">
    <property type="term" value="P:regulation of DNA-templated transcription elongation"/>
    <property type="evidence" value="ECO:0007669"/>
    <property type="project" value="InterPro"/>
</dbReference>
<dbReference type="Pfam" id="PF00467">
    <property type="entry name" value="KOW"/>
    <property type="match status" value="1"/>
</dbReference>
<evidence type="ECO:0000259" key="10">
    <source>
        <dbReference type="SMART" id="SM00739"/>
    </source>
</evidence>
<dbReference type="HAMAP" id="MF_00948">
    <property type="entry name" value="NusG"/>
    <property type="match status" value="1"/>
</dbReference>
<dbReference type="GO" id="GO:0005829">
    <property type="term" value="C:cytosol"/>
    <property type="evidence" value="ECO:0007669"/>
    <property type="project" value="TreeGrafter"/>
</dbReference>
<evidence type="ECO:0000259" key="9">
    <source>
        <dbReference type="SMART" id="SM00738"/>
    </source>
</evidence>
<dbReference type="SUPFAM" id="SSF50104">
    <property type="entry name" value="Translation proteins SH3-like domain"/>
    <property type="match status" value="1"/>
</dbReference>
<comment type="similarity">
    <text evidence="5 7">Belongs to the NusG family.</text>
</comment>
<sequence length="231" mass="26096">MSEEHNDYAAEETVEAPAPEAPAVSPEIEDQIDEDELLVMPGMNWFVLRVASNKESSVRKTLLRKIKIEGYDGEDPEKPHLVNRILVPTEKTKTIKAGKQKIIETKLYPGYVFVEMMLEDDGRIPQDIFFLIKETTGVGDFIGTAGRPSPMSIPEIEKMLMASKPAEEQPQVKMEYQKGDHVKITSGAFENMEATVDELMPDQGKVKVIVTIFGRATPVELEYWIIERIEE</sequence>
<keyword evidence="3 5" id="KW-0805">Transcription regulation</keyword>
<dbReference type="PROSITE" id="PS01014">
    <property type="entry name" value="NUSG"/>
    <property type="match status" value="1"/>
</dbReference>
<dbReference type="CDD" id="cd09891">
    <property type="entry name" value="NGN_Bact_1"/>
    <property type="match status" value="1"/>
</dbReference>
<evidence type="ECO:0000256" key="3">
    <source>
        <dbReference type="ARBA" id="ARBA00023015"/>
    </source>
</evidence>
<dbReference type="InterPro" id="IPR008991">
    <property type="entry name" value="Translation_prot_SH3-like_sf"/>
</dbReference>
<dbReference type="SMART" id="SM00738">
    <property type="entry name" value="NGN"/>
    <property type="match status" value="1"/>
</dbReference>
<dbReference type="InterPro" id="IPR001062">
    <property type="entry name" value="Transcrpt_antiterm_NusG"/>
</dbReference>
<dbReference type="InterPro" id="IPR047050">
    <property type="entry name" value="NGN"/>
</dbReference>
<dbReference type="GO" id="GO:0031564">
    <property type="term" value="P:transcription antitermination"/>
    <property type="evidence" value="ECO:0007669"/>
    <property type="project" value="UniProtKB-UniRule"/>
</dbReference>
<dbReference type="InterPro" id="IPR014722">
    <property type="entry name" value="Rib_uL2_dom2"/>
</dbReference>
<dbReference type="NCBIfam" id="TIGR00922">
    <property type="entry name" value="nusG"/>
    <property type="match status" value="1"/>
</dbReference>
<dbReference type="PRINTS" id="PR00338">
    <property type="entry name" value="NUSGTNSCPFCT"/>
</dbReference>
<feature type="domain" description="KOW" evidence="10">
    <location>
        <begin position="175"/>
        <end position="202"/>
    </location>
</feature>
<evidence type="ECO:0000256" key="6">
    <source>
        <dbReference type="NCBIfam" id="TIGR00922"/>
    </source>
</evidence>
<proteinExistence type="inferred from homology"/>